<dbReference type="Pfam" id="PF02579">
    <property type="entry name" value="Nitro_FeMo-Co"/>
    <property type="match status" value="1"/>
</dbReference>
<comment type="caution">
    <text evidence="3">The sequence shown here is derived from an EMBL/GenBank/DDBJ whole genome shotgun (WGS) entry which is preliminary data.</text>
</comment>
<sequence length="142" mass="15973">MIYAVPCNSTLISNHFSRCEQIAIIDSITHQTQYLSIAPDTSCCSVKKKWLRVIDDYKVDVVVVRNIGQNMLKGLFQSQVTVLAAKAKLELRNIHFAELMPVDSLDYGRVSPKKKTCGNSKNATLSLAPPQSGWHSIRRVRR</sequence>
<name>A0A0A5HXC9_PHOS4</name>
<dbReference type="InterPro" id="IPR036105">
    <property type="entry name" value="DiNase_FeMo-co_biosyn_sf"/>
</dbReference>
<keyword evidence="1" id="KW-0535">Nitrogen fixation</keyword>
<dbReference type="InterPro" id="IPR003731">
    <property type="entry name" value="Di-Nase_FeMo-co_biosynth"/>
</dbReference>
<dbReference type="STRING" id="379097.SE23_05675"/>
<reference evidence="3 4" key="1">
    <citation type="submission" date="2014-10" db="EMBL/GenBank/DDBJ databases">
        <title>Genome sequencing of Vibrio sinaloensis T08.</title>
        <authorList>
            <person name="Chan K.-G."/>
            <person name="Mohamad N.I."/>
        </authorList>
    </citation>
    <scope>NUCLEOTIDE SEQUENCE [LARGE SCALE GENOMIC DNA]</scope>
    <source>
        <strain evidence="3 4">T08</strain>
    </source>
</reference>
<evidence type="ECO:0000313" key="3">
    <source>
        <dbReference type="EMBL" id="KGY10222.1"/>
    </source>
</evidence>
<proteinExistence type="predicted"/>
<dbReference type="RefSeq" id="WP_038188488.1">
    <property type="nucleotide sequence ID" value="NZ_JRWP01000004.1"/>
</dbReference>
<dbReference type="OrthoDB" id="6215304at2"/>
<protein>
    <recommendedName>
        <fullName evidence="2">Dinitrogenase iron-molybdenum cofactor biosynthesis domain-containing protein</fullName>
    </recommendedName>
</protein>
<evidence type="ECO:0000313" key="4">
    <source>
        <dbReference type="Proteomes" id="UP000030451"/>
    </source>
</evidence>
<dbReference type="EMBL" id="JRWP01000004">
    <property type="protein sequence ID" value="KGY10222.1"/>
    <property type="molecule type" value="Genomic_DNA"/>
</dbReference>
<dbReference type="Proteomes" id="UP000030451">
    <property type="component" value="Unassembled WGS sequence"/>
</dbReference>
<evidence type="ECO:0000259" key="2">
    <source>
        <dbReference type="Pfam" id="PF02579"/>
    </source>
</evidence>
<gene>
    <name evidence="3" type="ORF">NM06_04750</name>
</gene>
<dbReference type="AlphaFoldDB" id="A0A0A5HXC9"/>
<feature type="domain" description="Dinitrogenase iron-molybdenum cofactor biosynthesis" evidence="2">
    <location>
        <begin position="11"/>
        <end position="88"/>
    </location>
</feature>
<dbReference type="Gene3D" id="3.30.420.130">
    <property type="entry name" value="Dinitrogenase iron-molybdenum cofactor biosynthesis domain"/>
    <property type="match status" value="1"/>
</dbReference>
<accession>A0A0A5HXC9</accession>
<organism evidence="3 4">
    <name type="scientific">Photobacterium sp. (strain ATCC 43367)</name>
    <dbReference type="NCBI Taxonomy" id="379097"/>
    <lineage>
        <taxon>Bacteria</taxon>
        <taxon>Pseudomonadati</taxon>
        <taxon>Pseudomonadota</taxon>
        <taxon>Gammaproteobacteria</taxon>
        <taxon>Vibrionales</taxon>
        <taxon>Vibrionaceae</taxon>
        <taxon>Vibrio</taxon>
        <taxon>Vibrio oreintalis group</taxon>
    </lineage>
</organism>
<evidence type="ECO:0000256" key="1">
    <source>
        <dbReference type="ARBA" id="ARBA00023231"/>
    </source>
</evidence>
<dbReference type="SUPFAM" id="SSF53146">
    <property type="entry name" value="Nitrogenase accessory factor-like"/>
    <property type="match status" value="1"/>
</dbReference>